<dbReference type="OrthoDB" id="6262491at2759"/>
<dbReference type="InterPro" id="IPR019775">
    <property type="entry name" value="WD40_repeat_CS"/>
</dbReference>
<dbReference type="InterPro" id="IPR015943">
    <property type="entry name" value="WD40/YVTN_repeat-like_dom_sf"/>
</dbReference>
<keyword evidence="1 3" id="KW-0853">WD repeat</keyword>
<dbReference type="Pfam" id="PF00400">
    <property type="entry name" value="WD40"/>
    <property type="match status" value="1"/>
</dbReference>
<dbReference type="InterPro" id="IPR001680">
    <property type="entry name" value="WD40_rpt"/>
</dbReference>
<dbReference type="Proteomes" id="UP000036403">
    <property type="component" value="Unassembled WGS sequence"/>
</dbReference>
<name>A0A0J7KI43_LASNI</name>
<dbReference type="PROSITE" id="PS00678">
    <property type="entry name" value="WD_REPEATS_1"/>
    <property type="match status" value="1"/>
</dbReference>
<dbReference type="InterPro" id="IPR036322">
    <property type="entry name" value="WD40_repeat_dom_sf"/>
</dbReference>
<keyword evidence="2" id="KW-0677">Repeat</keyword>
<dbReference type="SUPFAM" id="SSF50978">
    <property type="entry name" value="WD40 repeat-like"/>
    <property type="match status" value="1"/>
</dbReference>
<evidence type="ECO:0000256" key="2">
    <source>
        <dbReference type="ARBA" id="ARBA00022737"/>
    </source>
</evidence>
<dbReference type="PaxDb" id="67767-A0A0J7KI43"/>
<comment type="caution">
    <text evidence="4">The sequence shown here is derived from an EMBL/GenBank/DDBJ whole genome shotgun (WGS) entry which is preliminary data.</text>
</comment>
<keyword evidence="5" id="KW-1185">Reference proteome</keyword>
<accession>A0A0J7KI43</accession>
<dbReference type="Gene3D" id="2.130.10.10">
    <property type="entry name" value="YVTN repeat-like/Quinoprotein amine dehydrogenase"/>
    <property type="match status" value="1"/>
</dbReference>
<gene>
    <name evidence="4" type="ORF">RF55_10395</name>
</gene>
<proteinExistence type="predicted"/>
<dbReference type="PROSITE" id="PS50082">
    <property type="entry name" value="WD_REPEATS_2"/>
    <property type="match status" value="1"/>
</dbReference>
<evidence type="ECO:0000313" key="5">
    <source>
        <dbReference type="Proteomes" id="UP000036403"/>
    </source>
</evidence>
<dbReference type="PROSITE" id="PS50294">
    <property type="entry name" value="WD_REPEATS_REGION"/>
    <property type="match status" value="1"/>
</dbReference>
<sequence>MYDQYSYKSAHEGEVYAVKWSPSDRILATGGADRKVKLWNITK</sequence>
<dbReference type="EMBL" id="LBMM01007248">
    <property type="protein sequence ID" value="KMQ89909.1"/>
    <property type="molecule type" value="Genomic_DNA"/>
</dbReference>
<dbReference type="AlphaFoldDB" id="A0A0J7KI43"/>
<reference evidence="4 5" key="1">
    <citation type="submission" date="2015-04" db="EMBL/GenBank/DDBJ databases">
        <title>Lasius niger genome sequencing.</title>
        <authorList>
            <person name="Konorov E.A."/>
            <person name="Nikitin M.A."/>
            <person name="Kirill M.V."/>
            <person name="Chang P."/>
        </authorList>
    </citation>
    <scope>NUCLEOTIDE SEQUENCE [LARGE SCALE GENOMIC DNA]</scope>
    <source>
        <tissue evidence="4">Whole</tissue>
    </source>
</reference>
<evidence type="ECO:0000313" key="4">
    <source>
        <dbReference type="EMBL" id="KMQ89909.1"/>
    </source>
</evidence>
<feature type="repeat" description="WD" evidence="3">
    <location>
        <begin position="8"/>
        <end position="43"/>
    </location>
</feature>
<feature type="non-terminal residue" evidence="4">
    <location>
        <position position="43"/>
    </location>
</feature>
<dbReference type="STRING" id="67767.A0A0J7KI43"/>
<protein>
    <submittedName>
        <fullName evidence="4">Autophagy-related protein 16-1</fullName>
    </submittedName>
</protein>
<evidence type="ECO:0000256" key="1">
    <source>
        <dbReference type="ARBA" id="ARBA00022574"/>
    </source>
</evidence>
<dbReference type="SMART" id="SM00320">
    <property type="entry name" value="WD40"/>
    <property type="match status" value="1"/>
</dbReference>
<organism evidence="4 5">
    <name type="scientific">Lasius niger</name>
    <name type="common">Black garden ant</name>
    <dbReference type="NCBI Taxonomy" id="67767"/>
    <lineage>
        <taxon>Eukaryota</taxon>
        <taxon>Metazoa</taxon>
        <taxon>Ecdysozoa</taxon>
        <taxon>Arthropoda</taxon>
        <taxon>Hexapoda</taxon>
        <taxon>Insecta</taxon>
        <taxon>Pterygota</taxon>
        <taxon>Neoptera</taxon>
        <taxon>Endopterygota</taxon>
        <taxon>Hymenoptera</taxon>
        <taxon>Apocrita</taxon>
        <taxon>Aculeata</taxon>
        <taxon>Formicoidea</taxon>
        <taxon>Formicidae</taxon>
        <taxon>Formicinae</taxon>
        <taxon>Lasius</taxon>
        <taxon>Lasius</taxon>
    </lineage>
</organism>
<evidence type="ECO:0000256" key="3">
    <source>
        <dbReference type="PROSITE-ProRule" id="PRU00221"/>
    </source>
</evidence>